<gene>
    <name evidence="4" type="ORF">Vbra_9157</name>
</gene>
<evidence type="ECO:0000256" key="1">
    <source>
        <dbReference type="SAM" id="MobiDB-lite"/>
    </source>
</evidence>
<evidence type="ECO:0000256" key="2">
    <source>
        <dbReference type="SAM" id="SignalP"/>
    </source>
</evidence>
<proteinExistence type="predicted"/>
<dbReference type="InterPro" id="IPR046336">
    <property type="entry name" value="Lon_prtase_N_sf"/>
</dbReference>
<dbReference type="STRING" id="1169540.A0A0G4FFW0"/>
<dbReference type="AlphaFoldDB" id="A0A0G4FFW0"/>
<feature type="region of interest" description="Disordered" evidence="1">
    <location>
        <begin position="57"/>
        <end position="110"/>
    </location>
</feature>
<feature type="domain" description="Lon N-terminal" evidence="3">
    <location>
        <begin position="139"/>
        <end position="391"/>
    </location>
</feature>
<evidence type="ECO:0000313" key="5">
    <source>
        <dbReference type="Proteomes" id="UP000041254"/>
    </source>
</evidence>
<dbReference type="Proteomes" id="UP000041254">
    <property type="component" value="Unassembled WGS sequence"/>
</dbReference>
<reference evidence="4 5" key="1">
    <citation type="submission" date="2014-11" db="EMBL/GenBank/DDBJ databases">
        <authorList>
            <person name="Zhu J."/>
            <person name="Qi W."/>
            <person name="Song R."/>
        </authorList>
    </citation>
    <scope>NUCLEOTIDE SEQUENCE [LARGE SCALE GENOMIC DNA]</scope>
</reference>
<feature type="chain" id="PRO_5005188549" description="Lon N-terminal domain-containing protein" evidence="2">
    <location>
        <begin position="19"/>
        <end position="435"/>
    </location>
</feature>
<keyword evidence="2" id="KW-0732">Signal</keyword>
<dbReference type="PROSITE" id="PS51787">
    <property type="entry name" value="LON_N"/>
    <property type="match status" value="1"/>
</dbReference>
<evidence type="ECO:0000259" key="3">
    <source>
        <dbReference type="PROSITE" id="PS51787"/>
    </source>
</evidence>
<dbReference type="OrthoDB" id="264917at2759"/>
<feature type="compositionally biased region" description="Low complexity" evidence="1">
    <location>
        <begin position="182"/>
        <end position="195"/>
    </location>
</feature>
<feature type="region of interest" description="Disordered" evidence="1">
    <location>
        <begin position="178"/>
        <end position="202"/>
    </location>
</feature>
<feature type="signal peptide" evidence="2">
    <location>
        <begin position="1"/>
        <end position="18"/>
    </location>
</feature>
<dbReference type="VEuPathDB" id="CryptoDB:Vbra_9157"/>
<dbReference type="Pfam" id="PF02190">
    <property type="entry name" value="LON_substr_bdg"/>
    <property type="match status" value="1"/>
</dbReference>
<dbReference type="PANTHER" id="PTHR46732:SF8">
    <property type="entry name" value="ATP-DEPENDENT PROTEASE LA (LON) DOMAIN PROTEIN"/>
    <property type="match status" value="1"/>
</dbReference>
<organism evidence="4 5">
    <name type="scientific">Vitrella brassicaformis (strain CCMP3155)</name>
    <dbReference type="NCBI Taxonomy" id="1169540"/>
    <lineage>
        <taxon>Eukaryota</taxon>
        <taxon>Sar</taxon>
        <taxon>Alveolata</taxon>
        <taxon>Colpodellida</taxon>
        <taxon>Vitrellaceae</taxon>
        <taxon>Vitrella</taxon>
    </lineage>
</organism>
<dbReference type="InterPro" id="IPR015947">
    <property type="entry name" value="PUA-like_sf"/>
</dbReference>
<keyword evidence="5" id="KW-1185">Reference proteome</keyword>
<evidence type="ECO:0000313" key="4">
    <source>
        <dbReference type="EMBL" id="CEM12073.1"/>
    </source>
</evidence>
<dbReference type="PANTHER" id="PTHR46732">
    <property type="entry name" value="ATP-DEPENDENT PROTEASE LA (LON) DOMAIN PROTEIN"/>
    <property type="match status" value="1"/>
</dbReference>
<dbReference type="SMART" id="SM00464">
    <property type="entry name" value="LON"/>
    <property type="match status" value="1"/>
</dbReference>
<dbReference type="Gene3D" id="2.30.130.40">
    <property type="entry name" value="LON domain-like"/>
    <property type="match status" value="1"/>
</dbReference>
<dbReference type="InterPro" id="IPR003111">
    <property type="entry name" value="Lon_prtase_N"/>
</dbReference>
<dbReference type="EMBL" id="CDMY01000432">
    <property type="protein sequence ID" value="CEM12073.1"/>
    <property type="molecule type" value="Genomic_DNA"/>
</dbReference>
<feature type="region of interest" description="Disordered" evidence="1">
    <location>
        <begin position="406"/>
        <end position="435"/>
    </location>
</feature>
<accession>A0A0G4FFW0</accession>
<dbReference type="InParanoid" id="A0A0G4FFW0"/>
<protein>
    <recommendedName>
        <fullName evidence="3">Lon N-terminal domain-containing protein</fullName>
    </recommendedName>
</protein>
<sequence length="435" mass="48657">MWPLAVLSLFQLLEFCGSFSHRQTLFVPGATLRDLGSSRRGARHRLRLRPSRLVLSAAGGLENESESDQGSGNEDAQPSGEASGEGRQDGKGDAGAAGAKAGPAKEESLADQLENPQIEWYDPENPPTLSFDVFSTGKARELPLFPLETIVFPYQNQTLLLFEPRYIKLLKDITRQPRAKQFSSEGGSSFDSSTGENEDEEALQKPGDFCFGMLLPEKVAPGQAGQEPRAQRYSRIGTIIRVEDFNLLRPDGSLYHIRGQGIQRFKLLKIMRDSDRYSKDYMSGLVEPIEDNPTNDTHTLVSLEDDVWDIVSSIINIDTDTFNLNHTQNLRPEERRKQLPQPRTWEHLVRTSFDLSELLTGLSVRHKQYLLQTTDTAERLRYIYRLLDRARAYRLAKAAIMNALKEEEGGGDSSEIPKGSGSMGDGGSQNIPRWS</sequence>
<dbReference type="SUPFAM" id="SSF88697">
    <property type="entry name" value="PUA domain-like"/>
    <property type="match status" value="2"/>
</dbReference>
<name>A0A0G4FFW0_VITBC</name>
<dbReference type="OMA" id="RTEHACG"/>